<gene>
    <name evidence="8" type="ORF">PPL_05474</name>
</gene>
<comment type="catalytic activity">
    <reaction evidence="1">
        <text>Thiol-dependent hydrolysis of ester, thioester, amide, peptide and isopeptide bonds formed by the C-terminal Gly of ubiquitin (a 76-residue protein attached to proteins as an intracellular targeting signal).</text>
        <dbReference type="EC" id="3.4.19.12"/>
    </reaction>
</comment>
<evidence type="ECO:0000256" key="5">
    <source>
        <dbReference type="ARBA" id="ARBA00022801"/>
    </source>
</evidence>
<dbReference type="PROSITE" id="PS50957">
    <property type="entry name" value="JOSEPHIN"/>
    <property type="match status" value="1"/>
</dbReference>
<dbReference type="InterPro" id="IPR006155">
    <property type="entry name" value="Josephin"/>
</dbReference>
<evidence type="ECO:0000313" key="8">
    <source>
        <dbReference type="EMBL" id="EFA81486.1"/>
    </source>
</evidence>
<reference evidence="8 9" key="1">
    <citation type="journal article" date="2011" name="Genome Res.">
        <title>Phylogeny-wide analysis of social amoeba genomes highlights ancient origins for complex intercellular communication.</title>
        <authorList>
            <person name="Heidel A.J."/>
            <person name="Lawal H.M."/>
            <person name="Felder M."/>
            <person name="Schilde C."/>
            <person name="Helps N.R."/>
            <person name="Tunggal B."/>
            <person name="Rivero F."/>
            <person name="John U."/>
            <person name="Schleicher M."/>
            <person name="Eichinger L."/>
            <person name="Platzer M."/>
            <person name="Noegel A.A."/>
            <person name="Schaap P."/>
            <person name="Gloeckner G."/>
        </authorList>
    </citation>
    <scope>NUCLEOTIDE SEQUENCE [LARGE SCALE GENOMIC DNA]</scope>
    <source>
        <strain evidence="9">ATCC 26659 / Pp 5 / PN500</strain>
    </source>
</reference>
<accession>D3BA99</accession>
<dbReference type="PANTHER" id="PTHR13291:SF0">
    <property type="entry name" value="JOSEPHIN-LIKE PROTEIN"/>
    <property type="match status" value="1"/>
</dbReference>
<dbReference type="GO" id="GO:0016579">
    <property type="term" value="P:protein deubiquitination"/>
    <property type="evidence" value="ECO:0007669"/>
    <property type="project" value="InterPro"/>
</dbReference>
<dbReference type="PANTHER" id="PTHR13291">
    <property type="entry name" value="JOSEPHIN 1, 2"/>
    <property type="match status" value="1"/>
</dbReference>
<dbReference type="EMBL" id="ADBJ01000025">
    <property type="protein sequence ID" value="EFA81486.1"/>
    <property type="molecule type" value="Genomic_DNA"/>
</dbReference>
<dbReference type="Proteomes" id="UP000001396">
    <property type="component" value="Unassembled WGS sequence"/>
</dbReference>
<name>D3BA99_HETP5</name>
<dbReference type="GO" id="GO:0004843">
    <property type="term" value="F:cysteine-type deubiquitinase activity"/>
    <property type="evidence" value="ECO:0007669"/>
    <property type="project" value="UniProtKB-EC"/>
</dbReference>
<dbReference type="EC" id="3.4.19.12" evidence="2"/>
<dbReference type="GeneID" id="31360959"/>
<keyword evidence="3" id="KW-0645">Protease</keyword>
<comment type="caution">
    <text evidence="8">The sequence shown here is derived from an EMBL/GenBank/DDBJ whole genome shotgun (WGS) entry which is preliminary data.</text>
</comment>
<evidence type="ECO:0000256" key="3">
    <source>
        <dbReference type="ARBA" id="ARBA00022670"/>
    </source>
</evidence>
<dbReference type="Gene3D" id="3.90.70.40">
    <property type="match status" value="1"/>
</dbReference>
<keyword evidence="5" id="KW-0378">Hydrolase</keyword>
<dbReference type="GO" id="GO:0006508">
    <property type="term" value="P:proteolysis"/>
    <property type="evidence" value="ECO:0007669"/>
    <property type="project" value="UniProtKB-KW"/>
</dbReference>
<feature type="domain" description="Josephin" evidence="7">
    <location>
        <begin position="5"/>
        <end position="177"/>
    </location>
</feature>
<proteinExistence type="predicted"/>
<dbReference type="SMART" id="SM01246">
    <property type="entry name" value="Josephin"/>
    <property type="match status" value="1"/>
</dbReference>
<organism evidence="8 9">
    <name type="scientific">Heterostelium pallidum (strain ATCC 26659 / Pp 5 / PN500)</name>
    <name type="common">Cellular slime mold</name>
    <name type="synonym">Polysphondylium pallidum</name>
    <dbReference type="NCBI Taxonomy" id="670386"/>
    <lineage>
        <taxon>Eukaryota</taxon>
        <taxon>Amoebozoa</taxon>
        <taxon>Evosea</taxon>
        <taxon>Eumycetozoa</taxon>
        <taxon>Dictyostelia</taxon>
        <taxon>Acytosteliales</taxon>
        <taxon>Acytosteliaceae</taxon>
        <taxon>Heterostelium</taxon>
    </lineage>
</organism>
<evidence type="ECO:0000259" key="7">
    <source>
        <dbReference type="PROSITE" id="PS50957"/>
    </source>
</evidence>
<dbReference type="OMA" id="IQWFDKR"/>
<protein>
    <recommendedName>
        <fullName evidence="2">ubiquitinyl hydrolase 1</fullName>
        <ecNumber evidence="2">3.4.19.12</ecNumber>
    </recommendedName>
</protein>
<dbReference type="Pfam" id="PF02099">
    <property type="entry name" value="Josephin"/>
    <property type="match status" value="1"/>
</dbReference>
<dbReference type="InParanoid" id="D3BA99"/>
<keyword evidence="4" id="KW-0833">Ubl conjugation pathway</keyword>
<evidence type="ECO:0000256" key="6">
    <source>
        <dbReference type="PROSITE-ProRule" id="PRU00331"/>
    </source>
</evidence>
<dbReference type="FunCoup" id="D3BA99">
    <property type="interactions" value="23"/>
</dbReference>
<dbReference type="AlphaFoldDB" id="D3BA99"/>
<evidence type="ECO:0000256" key="2">
    <source>
        <dbReference type="ARBA" id="ARBA00012759"/>
    </source>
</evidence>
<evidence type="ECO:0000256" key="1">
    <source>
        <dbReference type="ARBA" id="ARBA00000707"/>
    </source>
</evidence>
<keyword evidence="9" id="KW-1185">Reference proteome</keyword>
<sequence>MSNNNNNIYFEKQSLKLCGLHTINNLLQYRAYTRSELEHIAYDLDQTKKWINPHKNFFGLGNYDANVLIVALNRKGFEVKWFDKRKRLDEIDFDKVYGIIVNCMLKKIMGLWNSRHWFGIKNMNYISTESKTTSETTTSSTQPPLTTTPFNYCLLNSETNPIVFQAKQNLINYLASFINENAEVLLVYEQSTLAEQEKQQQYDPFNFKSLKIIINGISNSKSNDCFIKSEIAK</sequence>
<evidence type="ECO:0000313" key="9">
    <source>
        <dbReference type="Proteomes" id="UP000001396"/>
    </source>
</evidence>
<dbReference type="STRING" id="670386.D3BA99"/>
<evidence type="ECO:0000256" key="4">
    <source>
        <dbReference type="ARBA" id="ARBA00022786"/>
    </source>
</evidence>
<dbReference type="RefSeq" id="XP_020433604.1">
    <property type="nucleotide sequence ID" value="XM_020576355.1"/>
</dbReference>
<dbReference type="InterPro" id="IPR040053">
    <property type="entry name" value="JOSD1/2"/>
</dbReference>
<comment type="caution">
    <text evidence="6">Lacks conserved residue(s) required for the propagation of feature annotation.</text>
</comment>